<comment type="subcellular location">
    <subcellularLocation>
        <location evidence="1">Cytoplasm</location>
    </subcellularLocation>
</comment>
<dbReference type="PANTHER" id="PTHR12478:SF18">
    <property type="entry name" value="REGULATED IN DEVELOPMENT AND DNA DAMAGE RESPONSE 2"/>
    <property type="match status" value="1"/>
</dbReference>
<protein>
    <submittedName>
        <fullName evidence="5">DNA damage-inducible transcript 4-like protein</fullName>
    </submittedName>
</protein>
<keyword evidence="6" id="KW-1185">Reference proteome</keyword>
<evidence type="ECO:0000256" key="1">
    <source>
        <dbReference type="ARBA" id="ARBA00004496"/>
    </source>
</evidence>
<organism evidence="5 6">
    <name type="scientific">Paramormyrops kingsleyae</name>
    <dbReference type="NCBI Taxonomy" id="1676925"/>
    <lineage>
        <taxon>Eukaryota</taxon>
        <taxon>Metazoa</taxon>
        <taxon>Chordata</taxon>
        <taxon>Craniata</taxon>
        <taxon>Vertebrata</taxon>
        <taxon>Euteleostomi</taxon>
        <taxon>Actinopterygii</taxon>
        <taxon>Neopterygii</taxon>
        <taxon>Teleostei</taxon>
        <taxon>Osteoglossocephala</taxon>
        <taxon>Osteoglossomorpha</taxon>
        <taxon>Osteoglossiformes</taxon>
        <taxon>Mormyridae</taxon>
        <taxon>Paramormyrops</taxon>
    </lineage>
</organism>
<dbReference type="Pfam" id="PF07809">
    <property type="entry name" value="RTP801_C"/>
    <property type="match status" value="1"/>
</dbReference>
<comment type="similarity">
    <text evidence="2">Belongs to the DDIT4 family.</text>
</comment>
<dbReference type="PANTHER" id="PTHR12478">
    <property type="entry name" value="DNA-DAMAGE-INDUCIBLE TRANSCRIPT 4 PROTEIN DDIT4"/>
    <property type="match status" value="1"/>
</dbReference>
<dbReference type="STRING" id="1676925.ENSPKIP00000003388"/>
<feature type="region of interest" description="Disordered" evidence="4">
    <location>
        <begin position="40"/>
        <end position="73"/>
    </location>
</feature>
<evidence type="ECO:0000256" key="4">
    <source>
        <dbReference type="SAM" id="MobiDB-lite"/>
    </source>
</evidence>
<dbReference type="OrthoDB" id="10018535at2759"/>
<keyword evidence="3" id="KW-0963">Cytoplasm</keyword>
<dbReference type="GeneID" id="111852993"/>
<evidence type="ECO:0000256" key="2">
    <source>
        <dbReference type="ARBA" id="ARBA00010670"/>
    </source>
</evidence>
<dbReference type="KEGG" id="pki:111852993"/>
<accession>A0A3B3QB47</accession>
<evidence type="ECO:0000256" key="3">
    <source>
        <dbReference type="ARBA" id="ARBA00022490"/>
    </source>
</evidence>
<dbReference type="Ensembl" id="ENSPKIT00000027349.1">
    <property type="protein sequence ID" value="ENSPKIP00000003388.1"/>
    <property type="gene ID" value="ENSPKIG00000020917.1"/>
</dbReference>
<proteinExistence type="inferred from homology"/>
<evidence type="ECO:0000313" key="6">
    <source>
        <dbReference type="Proteomes" id="UP000261540"/>
    </source>
</evidence>
<reference evidence="5" key="2">
    <citation type="submission" date="2025-09" db="UniProtKB">
        <authorList>
            <consortium name="Ensembl"/>
        </authorList>
    </citation>
    <scope>IDENTIFICATION</scope>
</reference>
<dbReference type="GO" id="GO:0009968">
    <property type="term" value="P:negative regulation of signal transduction"/>
    <property type="evidence" value="ECO:0007669"/>
    <property type="project" value="InterPro"/>
</dbReference>
<dbReference type="AlphaFoldDB" id="A0A3B3QB47"/>
<dbReference type="InterPro" id="IPR038281">
    <property type="entry name" value="RTP801-like_C_sf"/>
</dbReference>
<feature type="compositionally biased region" description="Basic and acidic residues" evidence="4">
    <location>
        <begin position="61"/>
        <end position="73"/>
    </location>
</feature>
<sequence>MVYTQALVFGNSIPMMSEEDNVAHFMRRFVEQFTSSAKKDTDGRSLKERYENSKNSGMDWLSREPDVEQSEESRQVELTRRIELCLSDAKLSCLHCHQLQLPRQLTAHVARDILRCSADEPCGLRGALIQLYLETKGALQHVGSLTPDRSVTPTFELSVVFKADVEGWPALKQLFATDKALRLCPGYRLVKRKLYSSASPVIRDLI</sequence>
<dbReference type="InterPro" id="IPR012918">
    <property type="entry name" value="RTP801-like"/>
</dbReference>
<dbReference type="GeneTree" id="ENSGT00530000063652"/>
<dbReference type="GO" id="GO:0005737">
    <property type="term" value="C:cytoplasm"/>
    <property type="evidence" value="ECO:0007669"/>
    <property type="project" value="UniProtKB-SubCell"/>
</dbReference>
<dbReference type="Gene3D" id="3.90.470.40">
    <property type="entry name" value="RTP801-like"/>
    <property type="match status" value="1"/>
</dbReference>
<dbReference type="RefSeq" id="XP_023685170.1">
    <property type="nucleotide sequence ID" value="XM_023829402.2"/>
</dbReference>
<name>A0A3B3QB47_9TELE</name>
<dbReference type="Proteomes" id="UP000261540">
    <property type="component" value="Unplaced"/>
</dbReference>
<reference evidence="5" key="1">
    <citation type="submission" date="2025-08" db="UniProtKB">
        <authorList>
            <consortium name="Ensembl"/>
        </authorList>
    </citation>
    <scope>IDENTIFICATION</scope>
</reference>
<feature type="compositionally biased region" description="Basic and acidic residues" evidence="4">
    <location>
        <begin position="40"/>
        <end position="52"/>
    </location>
</feature>
<evidence type="ECO:0000313" key="5">
    <source>
        <dbReference type="Ensembl" id="ENSPKIP00000003388.1"/>
    </source>
</evidence>